<evidence type="ECO:0000256" key="1">
    <source>
        <dbReference type="SAM" id="MobiDB-lite"/>
    </source>
</evidence>
<feature type="compositionally biased region" description="Basic and acidic residues" evidence="1">
    <location>
        <begin position="176"/>
        <end position="185"/>
    </location>
</feature>
<protein>
    <submittedName>
        <fullName evidence="2">Uncharacterized protein</fullName>
    </submittedName>
</protein>
<keyword evidence="3" id="KW-1185">Reference proteome</keyword>
<feature type="region of interest" description="Disordered" evidence="1">
    <location>
        <begin position="46"/>
        <end position="65"/>
    </location>
</feature>
<evidence type="ECO:0000313" key="3">
    <source>
        <dbReference type="Proteomes" id="UP000023152"/>
    </source>
</evidence>
<feature type="compositionally biased region" description="Basic and acidic residues" evidence="1">
    <location>
        <begin position="220"/>
        <end position="229"/>
    </location>
</feature>
<dbReference type="EMBL" id="ASPP01007114">
    <property type="protein sequence ID" value="ETO27667.1"/>
    <property type="molecule type" value="Genomic_DNA"/>
</dbReference>
<comment type="caution">
    <text evidence="2">The sequence shown here is derived from an EMBL/GenBank/DDBJ whole genome shotgun (WGS) entry which is preliminary data.</text>
</comment>
<sequence>MNFNNNNNNNNNNKSDQWKDIRAKPTKKKKEVNDTYLLHPNTVKHGMSSSSLTVSPFSSPSASISSNIHPSPLSVVGPPKEISQVPPPQFHVPITKIASNDSSHSSSVTVQMQMNASQLQHQHQYPQQYPSQQYQQQYDNDHEDHIIMSPGSEDVPLPRKDKAKGNNNRSTRKPSAHNEHEHDSDGNSNSTLSNLDQKEDNEPHNTFRPVVSPNDPFQADTRESFDQHTSHLKFNS</sequence>
<name>X6NQM8_RETFI</name>
<feature type="compositionally biased region" description="Polar residues" evidence="1">
    <location>
        <begin position="186"/>
        <end position="195"/>
    </location>
</feature>
<feature type="region of interest" description="Disordered" evidence="1">
    <location>
        <begin position="117"/>
        <end position="236"/>
    </location>
</feature>
<proteinExistence type="predicted"/>
<reference evidence="2 3" key="1">
    <citation type="journal article" date="2013" name="Curr. Biol.">
        <title>The Genome of the Foraminiferan Reticulomyxa filosa.</title>
        <authorList>
            <person name="Glockner G."/>
            <person name="Hulsmann N."/>
            <person name="Schleicher M."/>
            <person name="Noegel A.A."/>
            <person name="Eichinger L."/>
            <person name="Gallinger C."/>
            <person name="Pawlowski J."/>
            <person name="Sierra R."/>
            <person name="Euteneuer U."/>
            <person name="Pillet L."/>
            <person name="Moustafa A."/>
            <person name="Platzer M."/>
            <person name="Groth M."/>
            <person name="Szafranski K."/>
            <person name="Schliwa M."/>
        </authorList>
    </citation>
    <scope>NUCLEOTIDE SEQUENCE [LARGE SCALE GENOMIC DNA]</scope>
</reference>
<dbReference type="Proteomes" id="UP000023152">
    <property type="component" value="Unassembled WGS sequence"/>
</dbReference>
<gene>
    <name evidence="2" type="ORF">RFI_09465</name>
</gene>
<organism evidence="2 3">
    <name type="scientific">Reticulomyxa filosa</name>
    <dbReference type="NCBI Taxonomy" id="46433"/>
    <lineage>
        <taxon>Eukaryota</taxon>
        <taxon>Sar</taxon>
        <taxon>Rhizaria</taxon>
        <taxon>Retaria</taxon>
        <taxon>Foraminifera</taxon>
        <taxon>Monothalamids</taxon>
        <taxon>Reticulomyxidae</taxon>
        <taxon>Reticulomyxa</taxon>
    </lineage>
</organism>
<dbReference type="AlphaFoldDB" id="X6NQM8"/>
<feature type="compositionally biased region" description="Basic and acidic residues" evidence="1">
    <location>
        <begin position="196"/>
        <end position="205"/>
    </location>
</feature>
<feature type="compositionally biased region" description="Low complexity" evidence="1">
    <location>
        <begin position="1"/>
        <end position="13"/>
    </location>
</feature>
<feature type="region of interest" description="Disordered" evidence="1">
    <location>
        <begin position="1"/>
        <end position="33"/>
    </location>
</feature>
<feature type="compositionally biased region" description="Low complexity" evidence="1">
    <location>
        <begin position="48"/>
        <end position="65"/>
    </location>
</feature>
<feature type="compositionally biased region" description="Low complexity" evidence="1">
    <location>
        <begin position="117"/>
        <end position="138"/>
    </location>
</feature>
<evidence type="ECO:0000313" key="2">
    <source>
        <dbReference type="EMBL" id="ETO27667.1"/>
    </source>
</evidence>
<accession>X6NQM8</accession>